<protein>
    <submittedName>
        <fullName evidence="1">Uncharacterized protein</fullName>
    </submittedName>
</protein>
<comment type="caution">
    <text evidence="1">The sequence shown here is derived from an EMBL/GenBank/DDBJ whole genome shotgun (WGS) entry which is preliminary data.</text>
</comment>
<gene>
    <name evidence="1" type="ORF">CLOSAC_13850</name>
</gene>
<dbReference type="Proteomes" id="UP000191154">
    <property type="component" value="Unassembled WGS sequence"/>
</dbReference>
<accession>A0A1S8NDE8</accession>
<name>A0A1S8NDE8_CLOSA</name>
<organism evidence="1 2">
    <name type="scientific">Clostridium saccharobutylicum</name>
    <dbReference type="NCBI Taxonomy" id="169679"/>
    <lineage>
        <taxon>Bacteria</taxon>
        <taxon>Bacillati</taxon>
        <taxon>Bacillota</taxon>
        <taxon>Clostridia</taxon>
        <taxon>Eubacteriales</taxon>
        <taxon>Clostridiaceae</taxon>
        <taxon>Clostridium</taxon>
    </lineage>
</organism>
<dbReference type="RefSeq" id="WP_077864761.1">
    <property type="nucleotide sequence ID" value="NZ_LZYZ01000002.1"/>
</dbReference>
<evidence type="ECO:0000313" key="2">
    <source>
        <dbReference type="Proteomes" id="UP000191154"/>
    </source>
</evidence>
<proteinExistence type="predicted"/>
<reference evidence="1 2" key="1">
    <citation type="submission" date="2016-05" db="EMBL/GenBank/DDBJ databases">
        <title>Microbial solvent formation.</title>
        <authorList>
            <person name="Poehlein A."/>
            <person name="Montoya Solano J.D."/>
            <person name="Flitsch S."/>
            <person name="Krabben P."/>
            <person name="Duerre P."/>
            <person name="Daniel R."/>
        </authorList>
    </citation>
    <scope>NUCLEOTIDE SEQUENCE [LARGE SCALE GENOMIC DNA]</scope>
    <source>
        <strain evidence="1 2">L1-8</strain>
    </source>
</reference>
<evidence type="ECO:0000313" key="1">
    <source>
        <dbReference type="EMBL" id="OOM14505.1"/>
    </source>
</evidence>
<dbReference type="AlphaFoldDB" id="A0A1S8NDE8"/>
<dbReference type="EMBL" id="LZYZ01000002">
    <property type="protein sequence ID" value="OOM14505.1"/>
    <property type="molecule type" value="Genomic_DNA"/>
</dbReference>
<sequence>MEKEDQIHEILLMPIYCDKKHDKISREDNKIKTGQKYRSTPDEDMSDFAIGFYEIVYKDILNSKPLLEHNGSLYNNEYAGDTMNSFNTIANITPGAGKSRAQRTVKEEWPEYLRNYHSKYHCLANFWLLPMEIGRTTKGTLNKAINPIGDYMDRFLERVHSEVRFDESDMKYSKYFSCFKNWNDFTDKHFLKNSYLDQKLKVDLYSNYNEERSEYFIEKALDKIEQRAKCIAKSNYAEELWNYFNEWQLF</sequence>